<protein>
    <submittedName>
        <fullName evidence="1">Uncharacterized protein</fullName>
    </submittedName>
</protein>
<dbReference type="Proteomes" id="UP000569005">
    <property type="component" value="Unassembled WGS sequence"/>
</dbReference>
<proteinExistence type="predicted"/>
<keyword evidence="2" id="KW-1185">Reference proteome</keyword>
<name>A0ACC5NTH6_9BACT</name>
<gene>
    <name evidence="1" type="ORF">HDF13_000162</name>
</gene>
<comment type="caution">
    <text evidence="1">The sequence shown here is derived from an EMBL/GenBank/DDBJ whole genome shotgun (WGS) entry which is preliminary data.</text>
</comment>
<sequence length="399" mass="45984">MAERLSRKELYDLVWSEPLMTLCSRFGISDVALRKTCARSEIPTPERGYWAKKDAGKPTFQVALPMRPPGMDDQVLIAAGQSYWYQDWKKEELLGPLPALPEFSKPIEAVRERIAKVIGKVTVPREVRVWHPAIGRLLKEDETRREKQRASSYPMSSNVPPFDLPFERRRLRILNSLFVAVGRMNGKPSFYGQEARECHVSFYQQHVRITLDQSNQSSRHDNVTTFSGSNDGKLSLSIHEGPNTETALKTWQDSDGVKLETQMTEIAAEIVLTAEIRYRERANHQYQWRVERKAKLEDEERQRMLETERAEKERQKRIEQARIDRLLRDAAAFQRAGEIRRYVEAIRVAQSRNGTISSDEFGRWSQWALTQADRIDPITGGAFLTAMQDEDNPLSPKAP</sequence>
<evidence type="ECO:0000313" key="2">
    <source>
        <dbReference type="Proteomes" id="UP000569005"/>
    </source>
</evidence>
<accession>A0ACC5NTH6</accession>
<evidence type="ECO:0000313" key="1">
    <source>
        <dbReference type="EMBL" id="MBB5337829.1"/>
    </source>
</evidence>
<organism evidence="1 2">
    <name type="scientific">Tunturiibacter gelidiferens</name>
    <dbReference type="NCBI Taxonomy" id="3069689"/>
    <lineage>
        <taxon>Bacteria</taxon>
        <taxon>Pseudomonadati</taxon>
        <taxon>Acidobacteriota</taxon>
        <taxon>Terriglobia</taxon>
        <taxon>Terriglobales</taxon>
        <taxon>Acidobacteriaceae</taxon>
        <taxon>Tunturiibacter</taxon>
    </lineage>
</organism>
<reference evidence="1" key="1">
    <citation type="submission" date="2020-08" db="EMBL/GenBank/DDBJ databases">
        <title>Genomic Encyclopedia of Type Strains, Phase IV (KMG-V): Genome sequencing to study the core and pangenomes of soil and plant-associated prokaryotes.</title>
        <authorList>
            <person name="Whitman W."/>
        </authorList>
    </citation>
    <scope>NUCLEOTIDE SEQUENCE</scope>
    <source>
        <strain evidence="1">M8UP15</strain>
    </source>
</reference>
<dbReference type="EMBL" id="JACHEA010000001">
    <property type="protein sequence ID" value="MBB5337829.1"/>
    <property type="molecule type" value="Genomic_DNA"/>
</dbReference>